<evidence type="ECO:0000313" key="2">
    <source>
        <dbReference type="Proteomes" id="UP001431634"/>
    </source>
</evidence>
<keyword evidence="2" id="KW-1185">Reference proteome</keyword>
<name>A0ABT6Q3T2_9PROT</name>
<protein>
    <submittedName>
        <fullName evidence="1">L-rhamnose mutarotase</fullName>
    </submittedName>
</protein>
<dbReference type="InterPro" id="IPR008000">
    <property type="entry name" value="Rham/fucose_mutarotase"/>
</dbReference>
<proteinExistence type="predicted"/>
<dbReference type="SUPFAM" id="SSF54909">
    <property type="entry name" value="Dimeric alpha+beta barrel"/>
    <property type="match status" value="1"/>
</dbReference>
<dbReference type="Proteomes" id="UP001431634">
    <property type="component" value="Unassembled WGS sequence"/>
</dbReference>
<dbReference type="PANTHER" id="PTHR43239:SF1">
    <property type="entry name" value="UPF0734 PROTEIN DDB_G0273871_DDB_G0273177"/>
    <property type="match status" value="1"/>
</dbReference>
<dbReference type="EMBL" id="JASBAO010000001">
    <property type="protein sequence ID" value="MDI2091169.1"/>
    <property type="molecule type" value="Genomic_DNA"/>
</dbReference>
<dbReference type="InterPro" id="IPR011008">
    <property type="entry name" value="Dimeric_a/b-barrel"/>
</dbReference>
<dbReference type="Gene3D" id="3.30.70.100">
    <property type="match status" value="1"/>
</dbReference>
<reference evidence="1" key="1">
    <citation type="submission" date="2023-05" db="EMBL/GenBank/DDBJ databases">
        <title>Whole genome sequence of Commensalibacter sp.</title>
        <authorList>
            <person name="Charoenyingcharoen P."/>
            <person name="Yukphan P."/>
        </authorList>
    </citation>
    <scope>NUCLEOTIDE SEQUENCE</scope>
    <source>
        <strain evidence="1">TBRC 16381</strain>
    </source>
</reference>
<dbReference type="RefSeq" id="WP_281448267.1">
    <property type="nucleotide sequence ID" value="NZ_JASBAO010000001.1"/>
</dbReference>
<comment type="caution">
    <text evidence="1">The sequence shown here is derived from an EMBL/GenBank/DDBJ whole genome shotgun (WGS) entry which is preliminary data.</text>
</comment>
<gene>
    <name evidence="1" type="ORF">QJV27_07275</name>
</gene>
<sequence>MGVITRYCQALDLVDDPAFITEYEAMHKKIWPEVAQHIRESGVIDMQIWRIGNRLFMIMDVNSQFSFARSEQMAADNPILTQWEEQMWKYQLPTPWTPRGQKWVPMQKIFDLNTQ</sequence>
<organism evidence="1 2">
    <name type="scientific">Commensalibacter oyaizuii</name>
    <dbReference type="NCBI Taxonomy" id="3043873"/>
    <lineage>
        <taxon>Bacteria</taxon>
        <taxon>Pseudomonadati</taxon>
        <taxon>Pseudomonadota</taxon>
        <taxon>Alphaproteobacteria</taxon>
        <taxon>Acetobacterales</taxon>
        <taxon>Acetobacteraceae</taxon>
    </lineage>
</organism>
<dbReference type="InterPro" id="IPR052996">
    <property type="entry name" value="Carb_Metab_Mutarotase"/>
</dbReference>
<accession>A0ABT6Q3T2</accession>
<dbReference type="Pfam" id="PF05336">
    <property type="entry name" value="rhaM"/>
    <property type="match status" value="1"/>
</dbReference>
<dbReference type="PANTHER" id="PTHR43239">
    <property type="entry name" value="UPF0734 PROTEIN DDB_G0273871/DDB_G0273177"/>
    <property type="match status" value="1"/>
</dbReference>
<evidence type="ECO:0000313" key="1">
    <source>
        <dbReference type="EMBL" id="MDI2091169.1"/>
    </source>
</evidence>